<proteinExistence type="predicted"/>
<dbReference type="STRING" id="526218.Sterm_1277"/>
<keyword evidence="2" id="KW-1185">Reference proteome</keyword>
<dbReference type="KEGG" id="str:Sterm_1277"/>
<name>D1AHB0_SEBTE</name>
<evidence type="ECO:0000313" key="1">
    <source>
        <dbReference type="EMBL" id="ACZ08144.1"/>
    </source>
</evidence>
<reference evidence="1 2" key="2">
    <citation type="journal article" date="2010" name="Stand. Genomic Sci.">
        <title>Complete genome sequence of Sebaldella termitidis type strain (NCTC 11300).</title>
        <authorList>
            <person name="Harmon-Smith M."/>
            <person name="Celia L."/>
            <person name="Chertkov O."/>
            <person name="Lapidus A."/>
            <person name="Copeland A."/>
            <person name="Glavina Del Rio T."/>
            <person name="Nolan M."/>
            <person name="Lucas S."/>
            <person name="Tice H."/>
            <person name="Cheng J.F."/>
            <person name="Han C."/>
            <person name="Detter J.C."/>
            <person name="Bruce D."/>
            <person name="Goodwin L."/>
            <person name="Pitluck S."/>
            <person name="Pati A."/>
            <person name="Liolios K."/>
            <person name="Ivanova N."/>
            <person name="Mavromatis K."/>
            <person name="Mikhailova N."/>
            <person name="Chen A."/>
            <person name="Palaniappan K."/>
            <person name="Land M."/>
            <person name="Hauser L."/>
            <person name="Chang Y.J."/>
            <person name="Jeffries C.D."/>
            <person name="Brettin T."/>
            <person name="Goker M."/>
            <person name="Beck B."/>
            <person name="Bristow J."/>
            <person name="Eisen J.A."/>
            <person name="Markowitz V."/>
            <person name="Hugenholtz P."/>
            <person name="Kyrpides N.C."/>
            <person name="Klenk H.P."/>
            <person name="Chen F."/>
        </authorList>
    </citation>
    <scope>NUCLEOTIDE SEQUENCE [LARGE SCALE GENOMIC DNA]</scope>
    <source>
        <strain evidence="2">ATCC 33386 / NCTC 11300</strain>
    </source>
</reference>
<protein>
    <submittedName>
        <fullName evidence="1">Uncharacterized protein</fullName>
    </submittedName>
</protein>
<organism evidence="1 2">
    <name type="scientific">Sebaldella termitidis (strain ATCC 33386 / NCTC 11300)</name>
    <dbReference type="NCBI Taxonomy" id="526218"/>
    <lineage>
        <taxon>Bacteria</taxon>
        <taxon>Fusobacteriati</taxon>
        <taxon>Fusobacteriota</taxon>
        <taxon>Fusobacteriia</taxon>
        <taxon>Fusobacteriales</taxon>
        <taxon>Leptotrichiaceae</taxon>
        <taxon>Sebaldella</taxon>
    </lineage>
</organism>
<dbReference type="AlphaFoldDB" id="D1AHB0"/>
<dbReference type="RefSeq" id="WP_012860740.1">
    <property type="nucleotide sequence ID" value="NC_013517.1"/>
</dbReference>
<reference evidence="2" key="1">
    <citation type="submission" date="2009-09" db="EMBL/GenBank/DDBJ databases">
        <title>The complete chromosome of Sebaldella termitidis ATCC 33386.</title>
        <authorList>
            <consortium name="US DOE Joint Genome Institute (JGI-PGF)"/>
            <person name="Lucas S."/>
            <person name="Copeland A."/>
            <person name="Lapidus A."/>
            <person name="Glavina del Rio T."/>
            <person name="Dalin E."/>
            <person name="Tice H."/>
            <person name="Bruce D."/>
            <person name="Goodwin L."/>
            <person name="Pitluck S."/>
            <person name="Kyrpides N."/>
            <person name="Mavromatis K."/>
            <person name="Ivanova N."/>
            <person name="Mikhailova N."/>
            <person name="Sims D."/>
            <person name="Meincke L."/>
            <person name="Brettin T."/>
            <person name="Detter J.C."/>
            <person name="Han C."/>
            <person name="Larimer F."/>
            <person name="Land M."/>
            <person name="Hauser L."/>
            <person name="Markowitz V."/>
            <person name="Cheng J.F."/>
            <person name="Hugenholtz P."/>
            <person name="Woyke T."/>
            <person name="Wu D."/>
            <person name="Eisen J.A."/>
        </authorList>
    </citation>
    <scope>NUCLEOTIDE SEQUENCE [LARGE SCALE GENOMIC DNA]</scope>
    <source>
        <strain evidence="2">ATCC 33386 / NCTC 11300</strain>
    </source>
</reference>
<accession>D1AHB0</accession>
<evidence type="ECO:0000313" key="2">
    <source>
        <dbReference type="Proteomes" id="UP000000845"/>
    </source>
</evidence>
<dbReference type="EMBL" id="CP001739">
    <property type="protein sequence ID" value="ACZ08144.1"/>
    <property type="molecule type" value="Genomic_DNA"/>
</dbReference>
<gene>
    <name evidence="1" type="ordered locus">Sterm_1277</name>
</gene>
<dbReference type="Proteomes" id="UP000000845">
    <property type="component" value="Chromosome"/>
</dbReference>
<dbReference type="HOGENOM" id="CLU_1057237_0_0_0"/>
<sequence length="263" mass="29563">MANVKIKKKKDDGGYEQLYPHTLAKNVMTGTGNVDTDIIMLRQRIVNLEYTKTPVVIEVQEKYSDGEYQFYEASSFHAWHFQNTEANLKIVFNETNRGGNIVIDATDDMGMTMNYPILAGLYDRKFEDGEIKPGKIYDLLYHNYQFYLTGSDSGRDDLFFKKLNIAISASNNIVLMNAYLSGNVLIVNGFLTDPTTFNSAAPSTEFVNLGTMIPEIKDYIVVAEPIASMNLILSPNFALTKSTSASPFYTNHHFTIIAGITKR</sequence>